<dbReference type="CDD" id="cd00054">
    <property type="entry name" value="EGF_CA"/>
    <property type="match status" value="1"/>
</dbReference>
<dbReference type="EMBL" id="JARBDR010000793">
    <property type="protein sequence ID" value="KAJ8307442.1"/>
    <property type="molecule type" value="Genomic_DNA"/>
</dbReference>
<dbReference type="InterPro" id="IPR002035">
    <property type="entry name" value="VWF_A"/>
</dbReference>
<proteinExistence type="predicted"/>
<dbReference type="PANTHER" id="PTHR24020">
    <property type="entry name" value="COLLAGEN ALPHA"/>
    <property type="match status" value="1"/>
</dbReference>
<dbReference type="Pfam" id="PF00092">
    <property type="entry name" value="VWA"/>
    <property type="match status" value="1"/>
</dbReference>
<evidence type="ECO:0000256" key="1">
    <source>
        <dbReference type="ARBA" id="ARBA00022536"/>
    </source>
</evidence>
<gene>
    <name evidence="7" type="ORF">KUTeg_015526</name>
</gene>
<dbReference type="InterPro" id="IPR001881">
    <property type="entry name" value="EGF-like_Ca-bd_dom"/>
</dbReference>
<organism evidence="7 8">
    <name type="scientific">Tegillarca granosa</name>
    <name type="common">Malaysian cockle</name>
    <name type="synonym">Anadara granosa</name>
    <dbReference type="NCBI Taxonomy" id="220873"/>
    <lineage>
        <taxon>Eukaryota</taxon>
        <taxon>Metazoa</taxon>
        <taxon>Spiralia</taxon>
        <taxon>Lophotrochozoa</taxon>
        <taxon>Mollusca</taxon>
        <taxon>Bivalvia</taxon>
        <taxon>Autobranchia</taxon>
        <taxon>Pteriomorphia</taxon>
        <taxon>Arcoida</taxon>
        <taxon>Arcoidea</taxon>
        <taxon>Arcidae</taxon>
        <taxon>Tegillarca</taxon>
    </lineage>
</organism>
<comment type="caution">
    <text evidence="4">Lacks conserved residue(s) required for the propagation of feature annotation.</text>
</comment>
<dbReference type="SUPFAM" id="SSF53300">
    <property type="entry name" value="vWA-like"/>
    <property type="match status" value="1"/>
</dbReference>
<feature type="domain" description="VWFA" evidence="6">
    <location>
        <begin position="142"/>
        <end position="315"/>
    </location>
</feature>
<feature type="domain" description="EGF-like" evidence="5">
    <location>
        <begin position="58"/>
        <end position="98"/>
    </location>
</feature>
<dbReference type="PROSITE" id="PS50026">
    <property type="entry name" value="EGF_3"/>
    <property type="match status" value="1"/>
</dbReference>
<protein>
    <submittedName>
        <fullName evidence="7">Uncharacterized protein</fullName>
    </submittedName>
</protein>
<dbReference type="Gene3D" id="2.10.25.10">
    <property type="entry name" value="Laminin"/>
    <property type="match status" value="1"/>
</dbReference>
<dbReference type="PROSITE" id="PS00010">
    <property type="entry name" value="ASX_HYDROXYL"/>
    <property type="match status" value="1"/>
</dbReference>
<evidence type="ECO:0000256" key="3">
    <source>
        <dbReference type="ARBA" id="ARBA00023157"/>
    </source>
</evidence>
<evidence type="ECO:0000313" key="7">
    <source>
        <dbReference type="EMBL" id="KAJ8307442.1"/>
    </source>
</evidence>
<dbReference type="SMART" id="SM00181">
    <property type="entry name" value="EGF"/>
    <property type="match status" value="1"/>
</dbReference>
<keyword evidence="3" id="KW-1015">Disulfide bond</keyword>
<dbReference type="InterPro" id="IPR018097">
    <property type="entry name" value="EGF_Ca-bd_CS"/>
</dbReference>
<dbReference type="CDD" id="cd01472">
    <property type="entry name" value="vWA_collagen"/>
    <property type="match status" value="1"/>
</dbReference>
<keyword evidence="2" id="KW-0732">Signal</keyword>
<evidence type="ECO:0000313" key="8">
    <source>
        <dbReference type="Proteomes" id="UP001217089"/>
    </source>
</evidence>
<keyword evidence="1 4" id="KW-0245">EGF-like domain</keyword>
<name>A0ABQ9EU02_TEGGR</name>
<dbReference type="SUPFAM" id="SSF57196">
    <property type="entry name" value="EGF/Laminin"/>
    <property type="match status" value="1"/>
</dbReference>
<dbReference type="InterPro" id="IPR036465">
    <property type="entry name" value="vWFA_dom_sf"/>
</dbReference>
<dbReference type="PANTHER" id="PTHR24020:SF20">
    <property type="entry name" value="PH DOMAIN-CONTAINING PROTEIN"/>
    <property type="match status" value="1"/>
</dbReference>
<dbReference type="SMART" id="SM00327">
    <property type="entry name" value="VWA"/>
    <property type="match status" value="1"/>
</dbReference>
<dbReference type="InterPro" id="IPR000742">
    <property type="entry name" value="EGF"/>
</dbReference>
<reference evidence="7 8" key="1">
    <citation type="submission" date="2022-12" db="EMBL/GenBank/DDBJ databases">
        <title>Chromosome-level genome of Tegillarca granosa.</title>
        <authorList>
            <person name="Kim J."/>
        </authorList>
    </citation>
    <scope>NUCLEOTIDE SEQUENCE [LARGE SCALE GENOMIC DNA]</scope>
    <source>
        <strain evidence="7">Teg-2019</strain>
        <tissue evidence="7">Adductor muscle</tissue>
    </source>
</reference>
<dbReference type="InterPro" id="IPR024731">
    <property type="entry name" value="NELL2-like_EGF"/>
</dbReference>
<dbReference type="Proteomes" id="UP001217089">
    <property type="component" value="Unassembled WGS sequence"/>
</dbReference>
<dbReference type="PROSITE" id="PS01187">
    <property type="entry name" value="EGF_CA"/>
    <property type="match status" value="1"/>
</dbReference>
<evidence type="ECO:0000259" key="6">
    <source>
        <dbReference type="PROSITE" id="PS50234"/>
    </source>
</evidence>
<accession>A0ABQ9EU02</accession>
<dbReference type="InterPro" id="IPR000152">
    <property type="entry name" value="EGF-type_Asp/Asn_hydroxyl_site"/>
</dbReference>
<evidence type="ECO:0000259" key="5">
    <source>
        <dbReference type="PROSITE" id="PS50026"/>
    </source>
</evidence>
<dbReference type="Pfam" id="PF12947">
    <property type="entry name" value="EGF_3"/>
    <property type="match status" value="1"/>
</dbReference>
<evidence type="ECO:0000256" key="4">
    <source>
        <dbReference type="PROSITE-ProRule" id="PRU00076"/>
    </source>
</evidence>
<dbReference type="SMART" id="SM00179">
    <property type="entry name" value="EGF_CA"/>
    <property type="match status" value="1"/>
</dbReference>
<dbReference type="PROSITE" id="PS50234">
    <property type="entry name" value="VWFA"/>
    <property type="match status" value="1"/>
</dbReference>
<comment type="caution">
    <text evidence="7">The sequence shown here is derived from an EMBL/GenBank/DDBJ whole genome shotgun (WGS) entry which is preliminary data.</text>
</comment>
<keyword evidence="8" id="KW-1185">Reference proteome</keyword>
<sequence length="380" mass="41735">MFQICMNRKILHSSEFNELGWHAAKMAMDHVTLEDITAVLMQHVKLPVMASDVIVLMDIDECSIGLHNCSDNATCTNIPGSFTCTCNSGLVGDGVSCKPFTNVILVANHPQSHSKTLLFQNELTSYSVTFSSFLVCQNKNADLVFVMDDSGSIGTSNFIKQKDVVMQIIRQYEIGTNKVQVSVVKFSYNVVVEFYLNSFSTKSDVLNAVNNTAYRNGGSTDTASALELVYQQIFTLSKGGRQDTPNIVIVITDGRSSSRSNTLAAASRLHSIASVIAVGVGSGTDSVELAGIASDAVYNFHVDNFEAFNGIFGGILFVFFTNDLLDAQKMTNFPAKKLEMLFDKCNLFSNSLEYKISNKTNETSQLCFFLNNISFKLYQP</sequence>
<dbReference type="Gene3D" id="3.40.50.410">
    <property type="entry name" value="von Willebrand factor, type A domain"/>
    <property type="match status" value="1"/>
</dbReference>
<evidence type="ECO:0000256" key="2">
    <source>
        <dbReference type="ARBA" id="ARBA00022729"/>
    </source>
</evidence>
<dbReference type="PRINTS" id="PR00453">
    <property type="entry name" value="VWFADOMAIN"/>
</dbReference>
<dbReference type="InterPro" id="IPR050525">
    <property type="entry name" value="ECM_Assembly_Org"/>
</dbReference>